<comment type="caution">
    <text evidence="1">The sequence shown here is derived from an EMBL/GenBank/DDBJ whole genome shotgun (WGS) entry which is preliminary data.</text>
</comment>
<proteinExistence type="predicted"/>
<name>A0A0V0SPF2_9BILA</name>
<dbReference type="AlphaFoldDB" id="A0A0V0SPF2"/>
<reference evidence="1 2" key="1">
    <citation type="submission" date="2015-01" db="EMBL/GenBank/DDBJ databases">
        <title>Evolution of Trichinella species and genotypes.</title>
        <authorList>
            <person name="Korhonen P.K."/>
            <person name="Edoardo P."/>
            <person name="Giuseppe L.R."/>
            <person name="Gasser R.B."/>
        </authorList>
    </citation>
    <scope>NUCLEOTIDE SEQUENCE [LARGE SCALE GENOMIC DNA]</scope>
    <source>
        <strain evidence="1">ISS37</strain>
    </source>
</reference>
<organism evidence="1 2">
    <name type="scientific">Trichinella nelsoni</name>
    <dbReference type="NCBI Taxonomy" id="6336"/>
    <lineage>
        <taxon>Eukaryota</taxon>
        <taxon>Metazoa</taxon>
        <taxon>Ecdysozoa</taxon>
        <taxon>Nematoda</taxon>
        <taxon>Enoplea</taxon>
        <taxon>Dorylaimia</taxon>
        <taxon>Trichinellida</taxon>
        <taxon>Trichinellidae</taxon>
        <taxon>Trichinella</taxon>
    </lineage>
</organism>
<accession>A0A0V0SPF2</accession>
<dbReference type="Proteomes" id="UP000054630">
    <property type="component" value="Unassembled WGS sequence"/>
</dbReference>
<gene>
    <name evidence="1" type="ORF">T07_5138</name>
</gene>
<keyword evidence="2" id="KW-1185">Reference proteome</keyword>
<dbReference type="EMBL" id="JYDL01000001">
    <property type="protein sequence ID" value="KRX28311.1"/>
    <property type="molecule type" value="Genomic_DNA"/>
</dbReference>
<evidence type="ECO:0000313" key="2">
    <source>
        <dbReference type="Proteomes" id="UP000054630"/>
    </source>
</evidence>
<sequence length="141" mass="15725">MCLLIEIYWLICFDLKLEQWQRKVCSIFDHEKIPLSSSNSVNNSRVAIIDGNQPLPTVLSNGVVLGNNELVTNRLFKESVHADVFEVEKNKAIFSSTMILAICWNGVAKYSHADVHKADDTTDIWQADVADPVQHVPSGTG</sequence>
<evidence type="ECO:0000313" key="1">
    <source>
        <dbReference type="EMBL" id="KRX28311.1"/>
    </source>
</evidence>
<protein>
    <submittedName>
        <fullName evidence="1">Uncharacterized protein</fullName>
    </submittedName>
</protein>